<proteinExistence type="predicted"/>
<feature type="domain" description="Centromere/kinetochore protein zw10 C-terminal" evidence="3">
    <location>
        <begin position="472"/>
        <end position="597"/>
    </location>
</feature>
<evidence type="ECO:0000256" key="1">
    <source>
        <dbReference type="SAM" id="MobiDB-lite"/>
    </source>
</evidence>
<dbReference type="AlphaFoldDB" id="A0A8K1FF00"/>
<dbReference type="Pfam" id="PF20665">
    <property type="entry name" value="Zw10_middle"/>
    <property type="match status" value="1"/>
</dbReference>
<accession>A0A8K1FF00</accession>
<feature type="domain" description="ZW10 C-terminal helical" evidence="4">
    <location>
        <begin position="624"/>
        <end position="760"/>
    </location>
</feature>
<evidence type="ECO:0000259" key="2">
    <source>
        <dbReference type="Pfam" id="PF20665"/>
    </source>
</evidence>
<dbReference type="GO" id="GO:0006888">
    <property type="term" value="P:endoplasmic reticulum to Golgi vesicle-mediated transport"/>
    <property type="evidence" value="ECO:0007669"/>
    <property type="project" value="TreeGrafter"/>
</dbReference>
<dbReference type="Gene3D" id="1.10.357.150">
    <property type="match status" value="1"/>
</dbReference>
<comment type="caution">
    <text evidence="5">The sequence shown here is derived from an EMBL/GenBank/DDBJ whole genome shotgun (WGS) entry which is preliminary data.</text>
</comment>
<gene>
    <name evidence="5" type="ORF">Poli38472_006333</name>
</gene>
<organism evidence="5 6">
    <name type="scientific">Pythium oligandrum</name>
    <name type="common">Mycoparasitic fungus</name>
    <dbReference type="NCBI Taxonomy" id="41045"/>
    <lineage>
        <taxon>Eukaryota</taxon>
        <taxon>Sar</taxon>
        <taxon>Stramenopiles</taxon>
        <taxon>Oomycota</taxon>
        <taxon>Peronosporomycetes</taxon>
        <taxon>Pythiales</taxon>
        <taxon>Pythiaceae</taxon>
        <taxon>Pythium</taxon>
    </lineage>
</organism>
<dbReference type="InterPro" id="IPR048344">
    <property type="entry name" value="Zw10_middle"/>
</dbReference>
<dbReference type="InterPro" id="IPR048343">
    <property type="entry name" value="ZW10_C"/>
</dbReference>
<dbReference type="GO" id="GO:0007094">
    <property type="term" value="P:mitotic spindle assembly checkpoint signaling"/>
    <property type="evidence" value="ECO:0007669"/>
    <property type="project" value="TreeGrafter"/>
</dbReference>
<dbReference type="Proteomes" id="UP000794436">
    <property type="component" value="Unassembled WGS sequence"/>
</dbReference>
<dbReference type="GO" id="GO:1990423">
    <property type="term" value="C:RZZ complex"/>
    <property type="evidence" value="ECO:0007669"/>
    <property type="project" value="TreeGrafter"/>
</dbReference>
<dbReference type="EMBL" id="SPLM01000145">
    <property type="protein sequence ID" value="TMW56323.1"/>
    <property type="molecule type" value="Genomic_DNA"/>
</dbReference>
<evidence type="ECO:0000259" key="4">
    <source>
        <dbReference type="Pfam" id="PF22766"/>
    </source>
</evidence>
<keyword evidence="6" id="KW-1185">Reference proteome</keyword>
<dbReference type="GO" id="GO:0005737">
    <property type="term" value="C:cytoplasm"/>
    <property type="evidence" value="ECO:0007669"/>
    <property type="project" value="GOC"/>
</dbReference>
<evidence type="ECO:0000313" key="5">
    <source>
        <dbReference type="EMBL" id="TMW56323.1"/>
    </source>
</evidence>
<dbReference type="PANTHER" id="PTHR12205:SF0">
    <property type="entry name" value="CENTROMERE_KINETOCHORE PROTEIN ZW10 HOMOLOG"/>
    <property type="match status" value="1"/>
</dbReference>
<evidence type="ECO:0000313" key="6">
    <source>
        <dbReference type="Proteomes" id="UP000794436"/>
    </source>
</evidence>
<dbReference type="InterPro" id="IPR046362">
    <property type="entry name" value="Zw10/DSL1_C_sf"/>
</dbReference>
<dbReference type="OrthoDB" id="534815at2759"/>
<evidence type="ECO:0000259" key="3">
    <source>
        <dbReference type="Pfam" id="PF20666"/>
    </source>
</evidence>
<feature type="compositionally biased region" description="Low complexity" evidence="1">
    <location>
        <begin position="451"/>
        <end position="460"/>
    </location>
</feature>
<reference evidence="5" key="1">
    <citation type="submission" date="2019-03" db="EMBL/GenBank/DDBJ databases">
        <title>Long read genome sequence of the mycoparasitic Pythium oligandrum ATCC 38472 isolated from sugarbeet rhizosphere.</title>
        <authorList>
            <person name="Gaulin E."/>
        </authorList>
    </citation>
    <scope>NUCLEOTIDE SEQUENCE</scope>
    <source>
        <strain evidence="5">ATCC 38472_TT</strain>
    </source>
</reference>
<sequence length="765" mass="84572">MDVLARQLEDTHDEIQRVRGSVVEALKAFYGTASALSAEEALAVASRWTPSAQFTGLETTTTSDMEQRIYRLGNALRDVVGQLQLDTASADTQPRLVLSFAQRERLTRQMEQSKRMLQLVDKVTQLDNALFQVDATMEKGDVVGAAEAVVRAQRLLDVLDDRSDDAAEADSDDILQVMRVQLAKKKNRVVHQLKQTHQRTVLSKPGVVRTKKPKLHALAMPQVSGIDAQRALWQASQVMDMLQPRLKEIAKMVNESVFKPLFKDDAASVEISQTAEGVSLAIAEDATLRGRNEAEQIEKKCADVVEILRFLHSEVMASDAELMKSLGDVLWKSPGNLEAQLLNFLQDKIPKDTTTVNAYRDAVAGVILEVERSLASLGFSAVKESRLHQFAQQINQLYAKKRRQELLTTARAIMGRDYRNSLQVTSATERCNIDASIGSGKKKDGSGGKSGTISGSATGSDDVEDVESGSFRMPDYYVTNCAHDVVELAHQTLIEACTSDPICANTLFQTSRDILFLFGAVVPTLYQGDIANDARTCMLYHNDCMYIAYHMLTVGHHYKSRLPSPLNQMATMVDMVPAFRDAGERALTAFTKSLMDELLGGLKTFAELGGVESESAMMDLEEFLKASLYKLNHINASWRGGLPDAVYNKVMGLVLEPVVASYLRRMLSESKISASAAGKLYTLTSLLLECELVFPVRAQCEKHVPTISKLRRFSQLLVQPLATVQDQYLSGDLGAFTPSELGTLVKSLFRDSPERREFLKALSSR</sequence>
<feature type="domain" description="Centromere/kinetochore protein zw10 middle" evidence="2">
    <location>
        <begin position="234"/>
        <end position="414"/>
    </location>
</feature>
<dbReference type="InterPro" id="IPR055148">
    <property type="entry name" value="ZW10_C_2"/>
</dbReference>
<feature type="region of interest" description="Disordered" evidence="1">
    <location>
        <begin position="438"/>
        <end position="464"/>
    </location>
</feature>
<protein>
    <submittedName>
        <fullName evidence="5">Uncharacterized protein</fullName>
    </submittedName>
</protein>
<dbReference type="Pfam" id="PF20666">
    <property type="entry name" value="ZW10_C"/>
    <property type="match status" value="1"/>
</dbReference>
<name>A0A8K1FF00_PYTOL</name>
<dbReference type="PANTHER" id="PTHR12205">
    <property type="entry name" value="CENTROMERE/KINETOCHORE PROTEIN ZW10"/>
    <property type="match status" value="1"/>
</dbReference>
<dbReference type="Pfam" id="PF22766">
    <property type="entry name" value="ZW10_C2"/>
    <property type="match status" value="1"/>
</dbReference>